<comment type="caution">
    <text evidence="2">The sequence shown here is derived from an EMBL/GenBank/DDBJ whole genome shotgun (WGS) entry which is preliminary data.</text>
</comment>
<dbReference type="EMBL" id="JBBXMP010000165">
    <property type="protein sequence ID" value="KAL0060700.1"/>
    <property type="molecule type" value="Genomic_DNA"/>
</dbReference>
<dbReference type="InterPro" id="IPR017850">
    <property type="entry name" value="Alkaline_phosphatase_core_sf"/>
</dbReference>
<feature type="compositionally biased region" description="Polar residues" evidence="1">
    <location>
        <begin position="124"/>
        <end position="143"/>
    </location>
</feature>
<proteinExistence type="predicted"/>
<evidence type="ECO:0000313" key="4">
    <source>
        <dbReference type="Proteomes" id="UP001437256"/>
    </source>
</evidence>
<organism evidence="2 4">
    <name type="scientific">Marasmius tenuissimus</name>
    <dbReference type="NCBI Taxonomy" id="585030"/>
    <lineage>
        <taxon>Eukaryota</taxon>
        <taxon>Fungi</taxon>
        <taxon>Dikarya</taxon>
        <taxon>Basidiomycota</taxon>
        <taxon>Agaricomycotina</taxon>
        <taxon>Agaricomycetes</taxon>
        <taxon>Agaricomycetidae</taxon>
        <taxon>Agaricales</taxon>
        <taxon>Marasmiineae</taxon>
        <taxon>Marasmiaceae</taxon>
        <taxon>Marasmius</taxon>
    </lineage>
</organism>
<dbReference type="SUPFAM" id="SSF53649">
    <property type="entry name" value="Alkaline phosphatase-like"/>
    <property type="match status" value="1"/>
</dbReference>
<reference evidence="2 4" key="1">
    <citation type="submission" date="2024-05" db="EMBL/GenBank/DDBJ databases">
        <title>A draft genome resource for the thread blight pathogen Marasmius tenuissimus strain MS-2.</title>
        <authorList>
            <person name="Yulfo-Soto G.E."/>
            <person name="Baruah I.K."/>
            <person name="Amoako-Attah I."/>
            <person name="Bukari Y."/>
            <person name="Meinhardt L.W."/>
            <person name="Bailey B.A."/>
            <person name="Cohen S.P."/>
        </authorList>
    </citation>
    <scope>NUCLEOTIDE SEQUENCE [LARGE SCALE GENOMIC DNA]</scope>
    <source>
        <strain evidence="2 4">MS-2</strain>
    </source>
</reference>
<evidence type="ECO:0000256" key="1">
    <source>
        <dbReference type="SAM" id="MobiDB-lite"/>
    </source>
</evidence>
<keyword evidence="4" id="KW-1185">Reference proteome</keyword>
<feature type="region of interest" description="Disordered" evidence="1">
    <location>
        <begin position="124"/>
        <end position="159"/>
    </location>
</feature>
<dbReference type="EMBL" id="JBBXMP010000082">
    <property type="protein sequence ID" value="KAL0063408.1"/>
    <property type="molecule type" value="Genomic_DNA"/>
</dbReference>
<sequence>MINTARLLAHKSINSVYQSRMQPDQMEALGHQMTRSIGSFITNSANSASVLHTERKGTVNALNVSVDNSNNAFGDPKFEIIVELSSCFTAAQMAQSVWYNSRSSRMLHVLDSVHSYTKDCNQYPKSSMSTSSILRVPAQQTSDPPDAVAPMPSSMGGAE</sequence>
<protein>
    <submittedName>
        <fullName evidence="2">Uncharacterized protein</fullName>
    </submittedName>
</protein>
<evidence type="ECO:0000313" key="2">
    <source>
        <dbReference type="EMBL" id="KAL0060700.1"/>
    </source>
</evidence>
<evidence type="ECO:0000313" key="3">
    <source>
        <dbReference type="EMBL" id="KAL0063408.1"/>
    </source>
</evidence>
<dbReference type="Proteomes" id="UP001437256">
    <property type="component" value="Unassembled WGS sequence"/>
</dbReference>
<accession>A0ABR2ZH80</accession>
<gene>
    <name evidence="3" type="ORF">AAF712_009717</name>
    <name evidence="2" type="ORF">AAF712_012523</name>
</gene>
<name>A0ABR2ZH80_9AGAR</name>
<dbReference type="Gene3D" id="3.40.720.10">
    <property type="entry name" value="Alkaline Phosphatase, subunit A"/>
    <property type="match status" value="1"/>
</dbReference>